<dbReference type="SUPFAM" id="SSF51905">
    <property type="entry name" value="FAD/NAD(P)-binding domain"/>
    <property type="match status" value="1"/>
</dbReference>
<comment type="caution">
    <text evidence="1">The sequence shown here is derived from an EMBL/GenBank/DDBJ whole genome shotgun (WGS) entry which is preliminary data.</text>
</comment>
<sequence>MTTHVVVLGAGTAGTAGTMVANKLRRRPDDTWAITVVDRDDAHPYQPGFLFVPFGGLTEDLVRSRHAFVRDGPRKQMLFI</sequence>
<evidence type="ECO:0000313" key="2">
    <source>
        <dbReference type="Proteomes" id="UP000565724"/>
    </source>
</evidence>
<dbReference type="EMBL" id="JABMCI010000063">
    <property type="protein sequence ID" value="NUU17594.1"/>
    <property type="molecule type" value="Genomic_DNA"/>
</dbReference>
<dbReference type="InterPro" id="IPR036188">
    <property type="entry name" value="FAD/NAD-bd_sf"/>
</dbReference>
<dbReference type="RefSeq" id="WP_175347558.1">
    <property type="nucleotide sequence ID" value="NZ_JABMCI010000063.1"/>
</dbReference>
<dbReference type="Gene3D" id="3.50.50.60">
    <property type="entry name" value="FAD/NAD(P)-binding domain"/>
    <property type="match status" value="1"/>
</dbReference>
<dbReference type="Proteomes" id="UP000565724">
    <property type="component" value="Unassembled WGS sequence"/>
</dbReference>
<proteinExistence type="predicted"/>
<gene>
    <name evidence="1" type="ORF">HP550_10055</name>
</gene>
<evidence type="ECO:0008006" key="3">
    <source>
        <dbReference type="Google" id="ProtNLM"/>
    </source>
</evidence>
<keyword evidence="2" id="KW-1185">Reference proteome</keyword>
<organism evidence="1 2">
    <name type="scientific">Cellulomonas humilata</name>
    <dbReference type="NCBI Taxonomy" id="144055"/>
    <lineage>
        <taxon>Bacteria</taxon>
        <taxon>Bacillati</taxon>
        <taxon>Actinomycetota</taxon>
        <taxon>Actinomycetes</taxon>
        <taxon>Micrococcales</taxon>
        <taxon>Cellulomonadaceae</taxon>
        <taxon>Cellulomonas</taxon>
    </lineage>
</organism>
<accession>A0A7Y6A0P2</accession>
<evidence type="ECO:0000313" key="1">
    <source>
        <dbReference type="EMBL" id="NUU17594.1"/>
    </source>
</evidence>
<dbReference type="InterPro" id="IPR052541">
    <property type="entry name" value="SQRD"/>
</dbReference>
<dbReference type="PANTHER" id="PTHR43755">
    <property type="match status" value="1"/>
</dbReference>
<protein>
    <recommendedName>
        <fullName evidence="3">FAD/NAD(P)-binding domain-containing protein</fullName>
    </recommendedName>
</protein>
<name>A0A7Y6A0P2_9CELL</name>
<dbReference type="PANTHER" id="PTHR43755:SF1">
    <property type="entry name" value="FAD-DEPENDENT PYRIDINE NUCLEOTIDE-DISULPHIDE OXIDOREDUCTASE"/>
    <property type="match status" value="1"/>
</dbReference>
<reference evidence="1 2" key="1">
    <citation type="submission" date="2020-05" db="EMBL/GenBank/DDBJ databases">
        <title>Genome Sequencing of Type Strains.</title>
        <authorList>
            <person name="Lemaire J.F."/>
            <person name="Inderbitzin P."/>
            <person name="Gregorio O.A."/>
            <person name="Collins S.B."/>
            <person name="Wespe N."/>
            <person name="Knight-Connoni V."/>
        </authorList>
    </citation>
    <scope>NUCLEOTIDE SEQUENCE [LARGE SCALE GENOMIC DNA]</scope>
    <source>
        <strain evidence="1 2">ATCC 25174</strain>
    </source>
</reference>
<dbReference type="AlphaFoldDB" id="A0A7Y6A0P2"/>